<dbReference type="GO" id="GO:0005524">
    <property type="term" value="F:ATP binding"/>
    <property type="evidence" value="ECO:0007669"/>
    <property type="project" value="InterPro"/>
</dbReference>
<evidence type="ECO:0000313" key="5">
    <source>
        <dbReference type="EMBL" id="CAB4834802.1"/>
    </source>
</evidence>
<keyword evidence="3" id="KW-0029">Amino-acid transport</keyword>
<reference evidence="5" key="1">
    <citation type="submission" date="2020-05" db="EMBL/GenBank/DDBJ databases">
        <authorList>
            <person name="Chiriac C."/>
            <person name="Salcher M."/>
            <person name="Ghai R."/>
            <person name="Kavagutti S V."/>
        </authorList>
    </citation>
    <scope>NUCLEOTIDE SEQUENCE</scope>
</reference>
<evidence type="ECO:0000259" key="4">
    <source>
        <dbReference type="PROSITE" id="PS50893"/>
    </source>
</evidence>
<feature type="domain" description="ABC transporter" evidence="4">
    <location>
        <begin position="1"/>
        <end position="198"/>
    </location>
</feature>
<dbReference type="InterPro" id="IPR052156">
    <property type="entry name" value="BCAA_Transport_ATP-bd_LivF"/>
</dbReference>
<dbReference type="EMBL" id="CAFAAV010000274">
    <property type="protein sequence ID" value="CAB4834802.1"/>
    <property type="molecule type" value="Genomic_DNA"/>
</dbReference>
<dbReference type="InterPro" id="IPR027417">
    <property type="entry name" value="P-loop_NTPase"/>
</dbReference>
<evidence type="ECO:0000256" key="1">
    <source>
        <dbReference type="ARBA" id="ARBA00005417"/>
    </source>
</evidence>
<evidence type="ECO:0000256" key="2">
    <source>
        <dbReference type="ARBA" id="ARBA00022448"/>
    </source>
</evidence>
<dbReference type="AlphaFoldDB" id="A0A6J7APB4"/>
<dbReference type="Gene3D" id="3.40.50.300">
    <property type="entry name" value="P-loop containing nucleotide triphosphate hydrolases"/>
    <property type="match status" value="1"/>
</dbReference>
<dbReference type="InterPro" id="IPR003439">
    <property type="entry name" value="ABC_transporter-like_ATP-bd"/>
</dbReference>
<accession>A0A6J7APB4</accession>
<protein>
    <submittedName>
        <fullName evidence="5">Unannotated protein</fullName>
    </submittedName>
</protein>
<organism evidence="5">
    <name type="scientific">freshwater metagenome</name>
    <dbReference type="NCBI Taxonomy" id="449393"/>
    <lineage>
        <taxon>unclassified sequences</taxon>
        <taxon>metagenomes</taxon>
        <taxon>ecological metagenomes</taxon>
    </lineage>
</organism>
<dbReference type="PANTHER" id="PTHR43820:SF2">
    <property type="entry name" value="ABC TRANSPORTER ATP-BINDING PROTEIN"/>
    <property type="match status" value="1"/>
</dbReference>
<name>A0A6J7APB4_9ZZZZ</name>
<dbReference type="SUPFAM" id="SSF52540">
    <property type="entry name" value="P-loop containing nucleoside triphosphate hydrolases"/>
    <property type="match status" value="1"/>
</dbReference>
<dbReference type="PROSITE" id="PS00211">
    <property type="entry name" value="ABC_TRANSPORTER_1"/>
    <property type="match status" value="1"/>
</dbReference>
<proteinExistence type="inferred from homology"/>
<dbReference type="Pfam" id="PF00005">
    <property type="entry name" value="ABC_tran"/>
    <property type="match status" value="1"/>
</dbReference>
<gene>
    <name evidence="5" type="ORF">UFOPK3099_02604</name>
</gene>
<dbReference type="PROSITE" id="PS50893">
    <property type="entry name" value="ABC_TRANSPORTER_2"/>
    <property type="match status" value="1"/>
</dbReference>
<dbReference type="GO" id="GO:0015658">
    <property type="term" value="F:branched-chain amino acid transmembrane transporter activity"/>
    <property type="evidence" value="ECO:0007669"/>
    <property type="project" value="TreeGrafter"/>
</dbReference>
<dbReference type="GO" id="GO:0015807">
    <property type="term" value="P:L-amino acid transport"/>
    <property type="evidence" value="ECO:0007669"/>
    <property type="project" value="TreeGrafter"/>
</dbReference>
<dbReference type="PANTHER" id="PTHR43820">
    <property type="entry name" value="HIGH-AFFINITY BRANCHED-CHAIN AMINO ACID TRANSPORT ATP-BINDING PROTEIN LIVF"/>
    <property type="match status" value="1"/>
</dbReference>
<sequence>MGKTTTIRSIVGLVRASSGSIRYNGVELRSMSIHKRARLGIGFVPESRQVFPSLTVAEHLKVAARRGVNGENAWPIERLVELFPVLARRSSTRGGQLSGGEQQLLVIARALTTNPTLLLLDEPSEGLAPLIVNEIGVMIKRLSQEDNSPSIVLIEQNLQFALSVADHAYVLVKGEIAFSGPGAQLRADTDLQHSLIGLGTA</sequence>
<dbReference type="GO" id="GO:0016887">
    <property type="term" value="F:ATP hydrolysis activity"/>
    <property type="evidence" value="ECO:0007669"/>
    <property type="project" value="InterPro"/>
</dbReference>
<evidence type="ECO:0000256" key="3">
    <source>
        <dbReference type="ARBA" id="ARBA00022970"/>
    </source>
</evidence>
<dbReference type="InterPro" id="IPR017871">
    <property type="entry name" value="ABC_transporter-like_CS"/>
</dbReference>
<comment type="similarity">
    <text evidence="1">Belongs to the ABC transporter superfamily.</text>
</comment>
<keyword evidence="2" id="KW-0813">Transport</keyword>